<name>A0ABT3ZTC9_9BURK</name>
<protein>
    <submittedName>
        <fullName evidence="1">Uncharacterized protein</fullName>
    </submittedName>
</protein>
<keyword evidence="2" id="KW-1185">Reference proteome</keyword>
<accession>A0ABT3ZTC9</accession>
<dbReference type="Proteomes" id="UP001082899">
    <property type="component" value="Unassembled WGS sequence"/>
</dbReference>
<dbReference type="EMBL" id="JAPMXC010000011">
    <property type="protein sequence ID" value="MCY0389727.1"/>
    <property type="molecule type" value="Genomic_DNA"/>
</dbReference>
<evidence type="ECO:0000313" key="2">
    <source>
        <dbReference type="Proteomes" id="UP001082899"/>
    </source>
</evidence>
<dbReference type="RefSeq" id="WP_267849652.1">
    <property type="nucleotide sequence ID" value="NZ_JAPMXC010000011.1"/>
</dbReference>
<proteinExistence type="predicted"/>
<organism evidence="1 2">
    <name type="scientific">Robbsia betulipollinis</name>
    <dbReference type="NCBI Taxonomy" id="2981849"/>
    <lineage>
        <taxon>Bacteria</taxon>
        <taxon>Pseudomonadati</taxon>
        <taxon>Pseudomonadota</taxon>
        <taxon>Betaproteobacteria</taxon>
        <taxon>Burkholderiales</taxon>
        <taxon>Burkholderiaceae</taxon>
        <taxon>Robbsia</taxon>
    </lineage>
</organism>
<gene>
    <name evidence="1" type="ORF">OVY01_21525</name>
</gene>
<evidence type="ECO:0000313" key="1">
    <source>
        <dbReference type="EMBL" id="MCY0389727.1"/>
    </source>
</evidence>
<comment type="caution">
    <text evidence="1">The sequence shown here is derived from an EMBL/GenBank/DDBJ whole genome shotgun (WGS) entry which is preliminary data.</text>
</comment>
<sequence>MNLTTISAAISKIEGVVENLDKIKQFVSEAVSLAQTTEASGATKLAGVLAAAKTFVASLTTTAELAESAWTAIHAEITAYINGVVQLWHSLGVFTSAPEGAAAAAAVAVPALAGVAADAALATASTTSP</sequence>
<reference evidence="1" key="1">
    <citation type="submission" date="2022-11" db="EMBL/GenBank/DDBJ databases">
        <title>Robbsia betulipollinis sp. nov., isolated from pollen of birch (Betula pendula).</title>
        <authorList>
            <person name="Shi H."/>
            <person name="Ambika Manirajan B."/>
            <person name="Ratering S."/>
            <person name="Geissler-Plaum R."/>
            <person name="Schnell S."/>
        </authorList>
    </citation>
    <scope>NUCLEOTIDE SEQUENCE</scope>
    <source>
        <strain evidence="1">Bb-Pol-6</strain>
    </source>
</reference>